<proteinExistence type="predicted"/>
<reference evidence="1" key="1">
    <citation type="submission" date="2023-06" db="EMBL/GenBank/DDBJ databases">
        <title>Survivors Of The Sea: Transcriptome response of Skeletonema marinoi to long-term dormancy.</title>
        <authorList>
            <person name="Pinder M.I.M."/>
            <person name="Kourtchenko O."/>
            <person name="Robertson E.K."/>
            <person name="Larsson T."/>
            <person name="Maumus F."/>
            <person name="Osuna-Cruz C.M."/>
            <person name="Vancaester E."/>
            <person name="Stenow R."/>
            <person name="Vandepoele K."/>
            <person name="Ploug H."/>
            <person name="Bruchert V."/>
            <person name="Godhe A."/>
            <person name="Topel M."/>
        </authorList>
    </citation>
    <scope>NUCLEOTIDE SEQUENCE</scope>
    <source>
        <strain evidence="1">R05AC</strain>
    </source>
</reference>
<evidence type="ECO:0000313" key="1">
    <source>
        <dbReference type="EMBL" id="KAK1741286.1"/>
    </source>
</evidence>
<accession>A0AAD8Y9K7</accession>
<gene>
    <name evidence="1" type="ORF">QTG54_007764</name>
</gene>
<sequence length="86" mass="9781">MSSWTIIGQTFPQQAVRKTISFDTTKWTLQTVSKNRQQTGTDYKGGNSYWVNKEVWQCNGISSLPSDKYTEEVDELELAIPFGNAE</sequence>
<protein>
    <submittedName>
        <fullName evidence="1">Uncharacterized protein</fullName>
    </submittedName>
</protein>
<dbReference type="EMBL" id="JATAAI010000013">
    <property type="protein sequence ID" value="KAK1741286.1"/>
    <property type="molecule type" value="Genomic_DNA"/>
</dbReference>
<dbReference type="Proteomes" id="UP001224775">
    <property type="component" value="Unassembled WGS sequence"/>
</dbReference>
<evidence type="ECO:0000313" key="2">
    <source>
        <dbReference type="Proteomes" id="UP001224775"/>
    </source>
</evidence>
<dbReference type="AlphaFoldDB" id="A0AAD8Y9K7"/>
<organism evidence="1 2">
    <name type="scientific">Skeletonema marinoi</name>
    <dbReference type="NCBI Taxonomy" id="267567"/>
    <lineage>
        <taxon>Eukaryota</taxon>
        <taxon>Sar</taxon>
        <taxon>Stramenopiles</taxon>
        <taxon>Ochrophyta</taxon>
        <taxon>Bacillariophyta</taxon>
        <taxon>Coscinodiscophyceae</taxon>
        <taxon>Thalassiosirophycidae</taxon>
        <taxon>Thalassiosirales</taxon>
        <taxon>Skeletonemataceae</taxon>
        <taxon>Skeletonema</taxon>
        <taxon>Skeletonema marinoi-dohrnii complex</taxon>
    </lineage>
</organism>
<comment type="caution">
    <text evidence="1">The sequence shown here is derived from an EMBL/GenBank/DDBJ whole genome shotgun (WGS) entry which is preliminary data.</text>
</comment>
<keyword evidence="2" id="KW-1185">Reference proteome</keyword>
<name>A0AAD8Y9K7_9STRA</name>